<feature type="coiled-coil region" evidence="6">
    <location>
        <begin position="260"/>
        <end position="476"/>
    </location>
</feature>
<evidence type="ECO:0000256" key="3">
    <source>
        <dbReference type="ARBA" id="ARBA00023054"/>
    </source>
</evidence>
<keyword evidence="4" id="KW-0206">Cytoskeleton</keyword>
<evidence type="ECO:0000256" key="5">
    <source>
        <dbReference type="ARBA" id="ARBA00023306"/>
    </source>
</evidence>
<keyword evidence="5" id="KW-0131">Cell cycle</keyword>
<evidence type="ECO:0000259" key="8">
    <source>
        <dbReference type="Pfam" id="PF16531"/>
    </source>
</evidence>
<feature type="compositionally biased region" description="Low complexity" evidence="7">
    <location>
        <begin position="591"/>
        <end position="607"/>
    </location>
</feature>
<evidence type="ECO:0000256" key="2">
    <source>
        <dbReference type="ARBA" id="ARBA00022490"/>
    </source>
</evidence>
<dbReference type="Gene3D" id="1.10.287.1490">
    <property type="match status" value="1"/>
</dbReference>
<feature type="compositionally biased region" description="Polar residues" evidence="7">
    <location>
        <begin position="558"/>
        <end position="567"/>
    </location>
</feature>
<reference evidence="9" key="1">
    <citation type="submission" date="2021-04" db="EMBL/GenBank/DDBJ databases">
        <authorList>
            <consortium name="Molecular Ecology Group"/>
        </authorList>
    </citation>
    <scope>NUCLEOTIDE SEQUENCE</scope>
</reference>
<dbReference type="EMBL" id="CAJHNH020005890">
    <property type="protein sequence ID" value="CAG5133072.1"/>
    <property type="molecule type" value="Genomic_DNA"/>
</dbReference>
<keyword evidence="10" id="KW-1185">Reference proteome</keyword>
<dbReference type="OrthoDB" id="49058at2759"/>
<proteinExistence type="predicted"/>
<evidence type="ECO:0000256" key="6">
    <source>
        <dbReference type="SAM" id="Coils"/>
    </source>
</evidence>
<gene>
    <name evidence="9" type="ORF">CUNI_LOCUS18630</name>
</gene>
<dbReference type="AlphaFoldDB" id="A0A8S3ZYG5"/>
<dbReference type="CDD" id="cd10142">
    <property type="entry name" value="HD_SAS6_N"/>
    <property type="match status" value="1"/>
</dbReference>
<feature type="region of interest" description="Disordered" evidence="7">
    <location>
        <begin position="655"/>
        <end position="695"/>
    </location>
</feature>
<dbReference type="GO" id="GO:0005813">
    <property type="term" value="C:centrosome"/>
    <property type="evidence" value="ECO:0007669"/>
    <property type="project" value="UniProtKB-SubCell"/>
</dbReference>
<dbReference type="InterPro" id="IPR038558">
    <property type="entry name" value="SAS-6_N_sf"/>
</dbReference>
<keyword evidence="2" id="KW-0963">Cytoplasm</keyword>
<evidence type="ECO:0000256" key="7">
    <source>
        <dbReference type="SAM" id="MobiDB-lite"/>
    </source>
</evidence>
<protein>
    <recommendedName>
        <fullName evidence="8">Spindle assembly abnormal protein 6 N-terminal domain-containing protein</fullName>
    </recommendedName>
</protein>
<dbReference type="InterPro" id="IPR032396">
    <property type="entry name" value="SAS-6_N"/>
</dbReference>
<evidence type="ECO:0000313" key="10">
    <source>
        <dbReference type="Proteomes" id="UP000678393"/>
    </source>
</evidence>
<dbReference type="PANTHER" id="PTHR44281:SF2">
    <property type="entry name" value="SPINDLE ASSEMBLY ABNORMAL PROTEIN 6 HOMOLOG"/>
    <property type="match status" value="1"/>
</dbReference>
<comment type="subcellular location">
    <subcellularLocation>
        <location evidence="1">Cytoplasm</location>
        <location evidence="1">Cytoskeleton</location>
        <location evidence="1">Microtubule organizing center</location>
        <location evidence="1">Centrosome</location>
    </subcellularLocation>
</comment>
<feature type="region of interest" description="Disordered" evidence="7">
    <location>
        <begin position="510"/>
        <end position="543"/>
    </location>
</feature>
<feature type="compositionally biased region" description="Polar residues" evidence="7">
    <location>
        <begin position="510"/>
        <end position="520"/>
    </location>
</feature>
<dbReference type="Gene3D" id="2.170.210.20">
    <property type="entry name" value="Spindle assembly abnormal protein 6, N-terminal domain"/>
    <property type="match status" value="1"/>
</dbReference>
<name>A0A8S3ZYG5_9EUPU</name>
<sequence length="726" mass="82116">MKTFQVNMMQFQHTNMETVFSKQVPIIMKAPDREERKVFVHLHILMQSLKRDSTKDLIVKLTDDEDLLFLYTLRLAENDFHSLKMQQGLLVDFTAFPQKFVDLLEMCIRENSKDNPKFVIHFVNGGSTVLSGSDAPAVMNIVEINPFKHLNHLSLKYLPGSDADVKSHLASCLKQMKETNSLIQHKFEHTYKELSSQLQETQERLVTKTEELESLKLEWSSRVAEITAKNKEAMAVEKEKTVQFQSSLQTQFDRDRRELEQAHSKLVKQLETRLEEYELANKELTDRKYKSDSSIRDYKSKLSALEEENARIKTELHTLRKEHSSLEKTCQEKDKSISHLQTRVAVLEQELKDKVELASKTNDLFDLEKDKKKHLEADLESKNKEISKLEAKLKAMGEELKKGNNIIEKFQARVKADSSKIKMCRQITTEQEKTLGEKINELEKLRQELTATKDKLRETEDQNHRLSTNLETATKALEDSKNLLIKNENMMEWLHRQINEQKISQSHLGNFELPSSSSLQPRPAAHNYSTSSHGSLGPQESLRPQTLPRVTSTTLGAQLQQTEQQSGHVPAGSQHPGNPVGFRKSAIPVIQSQTSTSPTSQNTFNNSGGAGRDGNLPLDPKFLMKKEEAIPVRGILNYNSSSMKSSTVPSVTLSSATSLSHPQQNQSAVSAVSSSLDSHRSSVAQPQTTLKPIGNLLDNGGFRLSQQMIVPKPQPPLVSAYFPSNS</sequence>
<evidence type="ECO:0000256" key="4">
    <source>
        <dbReference type="ARBA" id="ARBA00023212"/>
    </source>
</evidence>
<keyword evidence="3 6" id="KW-0175">Coiled coil</keyword>
<feature type="region of interest" description="Disordered" evidence="7">
    <location>
        <begin position="558"/>
        <end position="619"/>
    </location>
</feature>
<accession>A0A8S3ZYG5</accession>
<feature type="compositionally biased region" description="Low complexity" evidence="7">
    <location>
        <begin position="667"/>
        <end position="684"/>
    </location>
</feature>
<organism evidence="9 10">
    <name type="scientific">Candidula unifasciata</name>
    <dbReference type="NCBI Taxonomy" id="100452"/>
    <lineage>
        <taxon>Eukaryota</taxon>
        <taxon>Metazoa</taxon>
        <taxon>Spiralia</taxon>
        <taxon>Lophotrochozoa</taxon>
        <taxon>Mollusca</taxon>
        <taxon>Gastropoda</taxon>
        <taxon>Heterobranchia</taxon>
        <taxon>Euthyneura</taxon>
        <taxon>Panpulmonata</taxon>
        <taxon>Eupulmonata</taxon>
        <taxon>Stylommatophora</taxon>
        <taxon>Helicina</taxon>
        <taxon>Helicoidea</taxon>
        <taxon>Geomitridae</taxon>
        <taxon>Candidula</taxon>
    </lineage>
</organism>
<dbReference type="GO" id="GO:0007099">
    <property type="term" value="P:centriole replication"/>
    <property type="evidence" value="ECO:0007669"/>
    <property type="project" value="TreeGrafter"/>
</dbReference>
<dbReference type="Proteomes" id="UP000678393">
    <property type="component" value="Unassembled WGS sequence"/>
</dbReference>
<comment type="caution">
    <text evidence="9">The sequence shown here is derived from an EMBL/GenBank/DDBJ whole genome shotgun (WGS) entry which is preliminary data.</text>
</comment>
<feature type="compositionally biased region" description="Polar residues" evidence="7">
    <location>
        <begin position="655"/>
        <end position="666"/>
    </location>
</feature>
<evidence type="ECO:0000256" key="1">
    <source>
        <dbReference type="ARBA" id="ARBA00004300"/>
    </source>
</evidence>
<feature type="coiled-coil region" evidence="6">
    <location>
        <begin position="184"/>
        <end position="218"/>
    </location>
</feature>
<dbReference type="PANTHER" id="PTHR44281">
    <property type="entry name" value="SPINDLE ASSEMBLY ABNORMAL PROTEIN 6 HOMOLOG"/>
    <property type="match status" value="1"/>
</dbReference>
<dbReference type="GO" id="GO:0005814">
    <property type="term" value="C:centriole"/>
    <property type="evidence" value="ECO:0007669"/>
    <property type="project" value="TreeGrafter"/>
</dbReference>
<dbReference type="Pfam" id="PF16531">
    <property type="entry name" value="SAS-6_N"/>
    <property type="match status" value="1"/>
</dbReference>
<evidence type="ECO:0000313" key="9">
    <source>
        <dbReference type="EMBL" id="CAG5133072.1"/>
    </source>
</evidence>
<feature type="domain" description="Spindle assembly abnormal protein 6 N-terminal" evidence="8">
    <location>
        <begin position="19"/>
        <end position="156"/>
    </location>
</feature>